<gene>
    <name evidence="3" type="ORF">BIW11_08866</name>
</gene>
<sequence>MFTVGTYHTRAGVDRGQVGGTYNVPLRSTGPTVSEALAVVLGAWSLVRSWCLGHPPSAASSTNTGQASRMMLLRQGPVRPSKVLLENGGFGVEDDTSQGGAHEKIKKVLPERSPTFVRRPRSDLSPGVRVVVKGAKMGTIRYVGEIRFAPGTWCGVELDEPVGRHNGEKYGVRYFYCRNNHGIYVPAYKVFPLGRLIEEVSLCSISFDEPWSLDMDCASLVSRKSGRLEEFLHETRLSEVDIWRLLSNQQQQYVENCNPDNSMSMSLSRTPLRGTGIPPRSQGSRPLSPRGPESLTSVQTSRAGRPTKQLNSSKSDPPSLQTCQVTTSKNRVPARKVLGPSNSSLDARKAVVTMDLVKKNNKPVASLQQPRSKPMASRASMLRESFIKIKETLPTKQLGKQPICRTETFRVCTENSAIST</sequence>
<organism evidence="3 4">
    <name type="scientific">Tropilaelaps mercedesae</name>
    <dbReference type="NCBI Taxonomy" id="418985"/>
    <lineage>
        <taxon>Eukaryota</taxon>
        <taxon>Metazoa</taxon>
        <taxon>Ecdysozoa</taxon>
        <taxon>Arthropoda</taxon>
        <taxon>Chelicerata</taxon>
        <taxon>Arachnida</taxon>
        <taxon>Acari</taxon>
        <taxon>Parasitiformes</taxon>
        <taxon>Mesostigmata</taxon>
        <taxon>Gamasina</taxon>
        <taxon>Dermanyssoidea</taxon>
        <taxon>Laelapidae</taxon>
        <taxon>Tropilaelaps</taxon>
    </lineage>
</organism>
<accession>A0A1V9XMZ0</accession>
<dbReference type="PANTHER" id="PTHR18916">
    <property type="entry name" value="DYNACTIN 1-RELATED MICROTUBULE-BINDING"/>
    <property type="match status" value="1"/>
</dbReference>
<feature type="region of interest" description="Disordered" evidence="1">
    <location>
        <begin position="257"/>
        <end position="330"/>
    </location>
</feature>
<proteinExistence type="predicted"/>
<feature type="compositionally biased region" description="Polar residues" evidence="1">
    <location>
        <begin position="294"/>
        <end position="330"/>
    </location>
</feature>
<dbReference type="InterPro" id="IPR036859">
    <property type="entry name" value="CAP-Gly_dom_sf"/>
</dbReference>
<evidence type="ECO:0000259" key="2">
    <source>
        <dbReference type="PROSITE" id="PS50245"/>
    </source>
</evidence>
<dbReference type="InParanoid" id="A0A1V9XMZ0"/>
<dbReference type="SMART" id="SM01052">
    <property type="entry name" value="CAP_GLY"/>
    <property type="match status" value="1"/>
</dbReference>
<protein>
    <recommendedName>
        <fullName evidence="2">CAP-Gly domain-containing protein</fullName>
    </recommendedName>
</protein>
<dbReference type="Pfam" id="PF01302">
    <property type="entry name" value="CAP_GLY"/>
    <property type="match status" value="1"/>
</dbReference>
<dbReference type="OrthoDB" id="5295208at2759"/>
<dbReference type="SUPFAM" id="SSF74924">
    <property type="entry name" value="Cap-Gly domain"/>
    <property type="match status" value="1"/>
</dbReference>
<name>A0A1V9XMZ0_9ACAR</name>
<feature type="compositionally biased region" description="Polar residues" evidence="1">
    <location>
        <begin position="257"/>
        <end position="269"/>
    </location>
</feature>
<dbReference type="InterPro" id="IPR000938">
    <property type="entry name" value="CAP-Gly_domain"/>
</dbReference>
<dbReference type="Proteomes" id="UP000192247">
    <property type="component" value="Unassembled WGS sequence"/>
</dbReference>
<dbReference type="Gene3D" id="2.30.30.190">
    <property type="entry name" value="CAP Gly-rich-like domain"/>
    <property type="match status" value="1"/>
</dbReference>
<keyword evidence="4" id="KW-1185">Reference proteome</keyword>
<evidence type="ECO:0000313" key="4">
    <source>
        <dbReference type="Proteomes" id="UP000192247"/>
    </source>
</evidence>
<feature type="domain" description="CAP-Gly" evidence="2">
    <location>
        <begin position="144"/>
        <end position="186"/>
    </location>
</feature>
<dbReference type="EMBL" id="MNPL01007460">
    <property type="protein sequence ID" value="OQR74752.1"/>
    <property type="molecule type" value="Genomic_DNA"/>
</dbReference>
<evidence type="ECO:0000256" key="1">
    <source>
        <dbReference type="SAM" id="MobiDB-lite"/>
    </source>
</evidence>
<reference evidence="3 4" key="1">
    <citation type="journal article" date="2017" name="Gigascience">
        <title>Draft genome of the honey bee ectoparasitic mite, Tropilaelaps mercedesae, is shaped by the parasitic life history.</title>
        <authorList>
            <person name="Dong X."/>
            <person name="Armstrong S.D."/>
            <person name="Xia D."/>
            <person name="Makepeace B.L."/>
            <person name="Darby A.C."/>
            <person name="Kadowaki T."/>
        </authorList>
    </citation>
    <scope>NUCLEOTIDE SEQUENCE [LARGE SCALE GENOMIC DNA]</scope>
    <source>
        <strain evidence="3">Wuxi-XJTLU</strain>
    </source>
</reference>
<evidence type="ECO:0000313" key="3">
    <source>
        <dbReference type="EMBL" id="OQR74752.1"/>
    </source>
</evidence>
<comment type="caution">
    <text evidence="3">The sequence shown here is derived from an EMBL/GenBank/DDBJ whole genome shotgun (WGS) entry which is preliminary data.</text>
</comment>
<dbReference type="STRING" id="418985.A0A1V9XMZ0"/>
<dbReference type="AlphaFoldDB" id="A0A1V9XMZ0"/>
<dbReference type="PROSITE" id="PS50245">
    <property type="entry name" value="CAP_GLY_2"/>
    <property type="match status" value="1"/>
</dbReference>